<dbReference type="RefSeq" id="WP_381519505.1">
    <property type="nucleotide sequence ID" value="NZ_JBHULN010000002.1"/>
</dbReference>
<reference evidence="5" key="1">
    <citation type="journal article" date="2019" name="Int. J. Syst. Evol. Microbiol.">
        <title>The Global Catalogue of Microorganisms (GCM) 10K type strain sequencing project: providing services to taxonomists for standard genome sequencing and annotation.</title>
        <authorList>
            <consortium name="The Broad Institute Genomics Platform"/>
            <consortium name="The Broad Institute Genome Sequencing Center for Infectious Disease"/>
            <person name="Wu L."/>
            <person name="Ma J."/>
        </authorList>
    </citation>
    <scope>NUCLEOTIDE SEQUENCE [LARGE SCALE GENOMIC DNA]</scope>
    <source>
        <strain evidence="5">KCTC 42805</strain>
    </source>
</reference>
<evidence type="ECO:0000256" key="1">
    <source>
        <dbReference type="ARBA" id="ARBA00043967"/>
    </source>
</evidence>
<evidence type="ECO:0000259" key="3">
    <source>
        <dbReference type="Pfam" id="PF19295"/>
    </source>
</evidence>
<feature type="domain" description="SUF system FeS cluster assembly SufBD N-terminal" evidence="3">
    <location>
        <begin position="12"/>
        <end position="175"/>
    </location>
</feature>
<dbReference type="SUPFAM" id="SSF101960">
    <property type="entry name" value="Stabilizer of iron transporter SufD"/>
    <property type="match status" value="1"/>
</dbReference>
<evidence type="ECO:0000313" key="5">
    <source>
        <dbReference type="Proteomes" id="UP001597469"/>
    </source>
</evidence>
<proteinExistence type="inferred from homology"/>
<dbReference type="InterPro" id="IPR011542">
    <property type="entry name" value="SUF_FeS_clus_asmbl_SufD"/>
</dbReference>
<sequence>MTPSYASYNEFKDQLLAAFRTNEERMNGESKTPLHQLRRAALKQFDLLGFPTIRHEEWKYSNVSSLLKEAFDLDSKSSLTADDLTPLQIPNLDGNILSFVNGFYKPELSRIISPAEQVHVTSFAEALKSDPDFIGTHFARYADYQDNAFTALNTALASDGVVIRVPNNTTVGQPIILRFINDAREKNVVSQPRNLIIVGKNAEVMMAESYRTLGERSSFVNVVTEIVLDRDARMQYYKVQDETDKAYHIGTTQVNQTDSSHFYSATVTLNGNFVRNNLNIVLDGQHAEAFMYGLYMPNGRQHVDNHTLVDHARPNSYSSELYKGILDGNSTGVFNGKIYVRPDAQKTNAYQSCKNVVLSPGASMNTKPQLEIFADDVKCSHGTTTGQLNDEALFYMRSRGIPKADAQTLLLYAFSQDVLSQIKIQPIREYLERVVTQKLTKE</sequence>
<dbReference type="InterPro" id="IPR037284">
    <property type="entry name" value="SUF_FeS_clus_asmbl_SufBD_sf"/>
</dbReference>
<comment type="caution">
    <text evidence="4">The sequence shown here is derived from an EMBL/GenBank/DDBJ whole genome shotgun (WGS) entry which is preliminary data.</text>
</comment>
<accession>A0ABW5LZV9</accession>
<dbReference type="PANTHER" id="PTHR43575">
    <property type="entry name" value="PROTEIN ABCI7, CHLOROPLASTIC"/>
    <property type="match status" value="1"/>
</dbReference>
<evidence type="ECO:0000259" key="2">
    <source>
        <dbReference type="Pfam" id="PF01458"/>
    </source>
</evidence>
<dbReference type="InterPro" id="IPR045595">
    <property type="entry name" value="SufBD_N"/>
</dbReference>
<name>A0ABW5LZV9_9BACT</name>
<dbReference type="InterPro" id="IPR000825">
    <property type="entry name" value="SUF_FeS_clus_asmbl_SufBD_core"/>
</dbReference>
<organism evidence="4 5">
    <name type="scientific">Spirosoma soli</name>
    <dbReference type="NCBI Taxonomy" id="1770529"/>
    <lineage>
        <taxon>Bacteria</taxon>
        <taxon>Pseudomonadati</taxon>
        <taxon>Bacteroidota</taxon>
        <taxon>Cytophagia</taxon>
        <taxon>Cytophagales</taxon>
        <taxon>Cytophagaceae</taxon>
        <taxon>Spirosoma</taxon>
    </lineage>
</organism>
<dbReference type="EMBL" id="JBHULN010000002">
    <property type="protein sequence ID" value="MFD2569821.1"/>
    <property type="molecule type" value="Genomic_DNA"/>
</dbReference>
<comment type="similarity">
    <text evidence="1">Belongs to the iron-sulfur cluster assembly SufBD family.</text>
</comment>
<evidence type="ECO:0000313" key="4">
    <source>
        <dbReference type="EMBL" id="MFD2569821.1"/>
    </source>
</evidence>
<dbReference type="InterPro" id="IPR055346">
    <property type="entry name" value="Fe-S_cluster_assembly_SufBD"/>
</dbReference>
<dbReference type="PANTHER" id="PTHR43575:SF1">
    <property type="entry name" value="PROTEIN ABCI7, CHLOROPLASTIC"/>
    <property type="match status" value="1"/>
</dbReference>
<dbReference type="Pfam" id="PF01458">
    <property type="entry name" value="SUFBD_core"/>
    <property type="match status" value="1"/>
</dbReference>
<dbReference type="Pfam" id="PF19295">
    <property type="entry name" value="SufBD_N"/>
    <property type="match status" value="1"/>
</dbReference>
<gene>
    <name evidence="4" type="primary">sufD</name>
    <name evidence="4" type="ORF">ACFSUS_04200</name>
</gene>
<dbReference type="NCBIfam" id="TIGR01981">
    <property type="entry name" value="sufD"/>
    <property type="match status" value="1"/>
</dbReference>
<keyword evidence="5" id="KW-1185">Reference proteome</keyword>
<dbReference type="Proteomes" id="UP001597469">
    <property type="component" value="Unassembled WGS sequence"/>
</dbReference>
<feature type="domain" description="SUF system FeS cluster assembly SufBD core" evidence="2">
    <location>
        <begin position="185"/>
        <end position="414"/>
    </location>
</feature>
<protein>
    <submittedName>
        <fullName evidence="4">Fe-S cluster assembly protein SufD</fullName>
    </submittedName>
</protein>